<evidence type="ECO:0000313" key="1">
    <source>
        <dbReference type="EMBL" id="KAF9058978.1"/>
    </source>
</evidence>
<evidence type="ECO:0000313" key="2">
    <source>
        <dbReference type="Proteomes" id="UP000772434"/>
    </source>
</evidence>
<evidence type="ECO:0008006" key="3">
    <source>
        <dbReference type="Google" id="ProtNLM"/>
    </source>
</evidence>
<name>A0A9P5P8N9_9AGAR</name>
<dbReference type="Proteomes" id="UP000772434">
    <property type="component" value="Unassembled WGS sequence"/>
</dbReference>
<accession>A0A9P5P8N9</accession>
<organism evidence="1 2">
    <name type="scientific">Rhodocollybia butyracea</name>
    <dbReference type="NCBI Taxonomy" id="206335"/>
    <lineage>
        <taxon>Eukaryota</taxon>
        <taxon>Fungi</taxon>
        <taxon>Dikarya</taxon>
        <taxon>Basidiomycota</taxon>
        <taxon>Agaricomycotina</taxon>
        <taxon>Agaricomycetes</taxon>
        <taxon>Agaricomycetidae</taxon>
        <taxon>Agaricales</taxon>
        <taxon>Marasmiineae</taxon>
        <taxon>Omphalotaceae</taxon>
        <taxon>Rhodocollybia</taxon>
    </lineage>
</organism>
<sequence>MSEPAYQALYTELLAKSRYNDIPDSPAARATLRALIDQTRSDLRNCSESITRRQISRVLELQESLLAPIRTLFPEILIEIFQLVIETSTNPGITYISRLRWHVPISAFVPKLSGCIFLFTWTCSWWRHAAISYPSFWSRIRVQHRSDPLPTRSAEVAAFLNECILRSGVSAPMSIDIYSVTDGSPPAVSTMLAAQAYRWRQAVLLFTSLHSLVIMFPSKPSSTRFPLLEDLSCRFYYTDSRILPVPNPILECRPPLQKLELHELMESYADIIASRNLKFLKVGCYSGVSFAKLLLMCPCLESLQVGSFVFREDPDANQAICQSSLLSFAIGPDFSDDYPTFDNGSWKCVTLPKLTKLEVNHFDLYYKIWTALLSELKEVVKRSQCTLRHVNLFKHGRWPVLETAENFLQDLLVNPEECFVDEVPWQEWKANNAVVAYESDSDDSEW</sequence>
<dbReference type="AlphaFoldDB" id="A0A9P5P8N9"/>
<protein>
    <recommendedName>
        <fullName evidence="3">F-box domain-containing protein</fullName>
    </recommendedName>
</protein>
<proteinExistence type="predicted"/>
<dbReference type="OrthoDB" id="5548689at2759"/>
<reference evidence="1" key="1">
    <citation type="submission" date="2020-11" db="EMBL/GenBank/DDBJ databases">
        <authorList>
            <consortium name="DOE Joint Genome Institute"/>
            <person name="Ahrendt S."/>
            <person name="Riley R."/>
            <person name="Andreopoulos W."/>
            <person name="Labutti K."/>
            <person name="Pangilinan J."/>
            <person name="Ruiz-Duenas F.J."/>
            <person name="Barrasa J.M."/>
            <person name="Sanchez-Garcia M."/>
            <person name="Camarero S."/>
            <person name="Miyauchi S."/>
            <person name="Serrano A."/>
            <person name="Linde D."/>
            <person name="Babiker R."/>
            <person name="Drula E."/>
            <person name="Ayuso-Fernandez I."/>
            <person name="Pacheco R."/>
            <person name="Padilla G."/>
            <person name="Ferreira P."/>
            <person name="Barriuso J."/>
            <person name="Kellner H."/>
            <person name="Castanera R."/>
            <person name="Alfaro M."/>
            <person name="Ramirez L."/>
            <person name="Pisabarro A.G."/>
            <person name="Kuo A."/>
            <person name="Tritt A."/>
            <person name="Lipzen A."/>
            <person name="He G."/>
            <person name="Yan M."/>
            <person name="Ng V."/>
            <person name="Cullen D."/>
            <person name="Martin F."/>
            <person name="Rosso M.-N."/>
            <person name="Henrissat B."/>
            <person name="Hibbett D."/>
            <person name="Martinez A.T."/>
            <person name="Grigoriev I.V."/>
        </authorList>
    </citation>
    <scope>NUCLEOTIDE SEQUENCE</scope>
    <source>
        <strain evidence="1">AH 40177</strain>
    </source>
</reference>
<dbReference type="EMBL" id="JADNRY010000334">
    <property type="protein sequence ID" value="KAF9058978.1"/>
    <property type="molecule type" value="Genomic_DNA"/>
</dbReference>
<keyword evidence="2" id="KW-1185">Reference proteome</keyword>
<gene>
    <name evidence="1" type="ORF">BDP27DRAFT_1342366</name>
</gene>
<comment type="caution">
    <text evidence="1">The sequence shown here is derived from an EMBL/GenBank/DDBJ whole genome shotgun (WGS) entry which is preliminary data.</text>
</comment>